<sequence>MTGTDEVPRPFAPAPPRPESPRNTGTAVVGLLIVAALTTTGMAMAGGPRKIDGQALPASGVYTSEGAKAPAGNAKPAPKEVRELETNPLLAEGIALGAVTCRLPAISREPAKLETYYKTFVSCLAESWKPALDQANEPALTATVQVTLPETSACGKAPSENEAVAYYCGGDTTIYAPTQWMLGDAGLERSRHLATMAHEYGHHIQRSSGILSAAAEKMSSPGEDSPADKELVRRIELQANCFGALALAAAAGRGSISKSLANAALDDYGRADDSDTHGSRRNQLKWAKAGFSGKTTSACNTWAAPASDVK</sequence>
<evidence type="ECO:0000256" key="3">
    <source>
        <dbReference type="ARBA" id="ARBA00022989"/>
    </source>
</evidence>
<dbReference type="EMBL" id="CP008953">
    <property type="protein sequence ID" value="AIG78242.1"/>
    <property type="molecule type" value="Genomic_DNA"/>
</dbReference>
<feature type="region of interest" description="Disordered" evidence="5">
    <location>
        <begin position="1"/>
        <end position="25"/>
    </location>
</feature>
<evidence type="ECO:0000313" key="7">
    <source>
        <dbReference type="Proteomes" id="UP000028492"/>
    </source>
</evidence>
<dbReference type="InterPro" id="IPR007343">
    <property type="entry name" value="Uncharacterised_pept_Zn_put"/>
</dbReference>
<reference evidence="6 7" key="1">
    <citation type="journal article" date="2014" name="J. Biotechnol.">
        <title>Complete genome sequence of the actinobacterium Amycolatopsis japonica MG417-CF17(T) (=DSM 44213T) producing (S,S)-N,N'-ethylenediaminedisuccinic acid.</title>
        <authorList>
            <person name="Stegmann E."/>
            <person name="Albersmeier A."/>
            <person name="Spohn M."/>
            <person name="Gert H."/>
            <person name="Weber T."/>
            <person name="Wohlleben W."/>
            <person name="Kalinowski J."/>
            <person name="Ruckert C."/>
        </authorList>
    </citation>
    <scope>NUCLEOTIDE SEQUENCE [LARGE SCALE GENOMIC DNA]</scope>
    <source>
        <strain evidence="7">MG417-CF17 (DSM 44213)</strain>
    </source>
</reference>
<dbReference type="eggNOG" id="COG2321">
    <property type="taxonomic scope" value="Bacteria"/>
</dbReference>
<dbReference type="HOGENOM" id="CLU_050836_0_0_11"/>
<name>A0A075UVS6_9PSEU</name>
<dbReference type="Proteomes" id="UP000028492">
    <property type="component" value="Chromosome"/>
</dbReference>
<dbReference type="KEGG" id="aja:AJAP_26975"/>
<dbReference type="PANTHER" id="PTHR30168">
    <property type="entry name" value="PUTATIVE MEMBRANE PROTEIN YPFJ"/>
    <property type="match status" value="1"/>
</dbReference>
<evidence type="ECO:0000313" key="6">
    <source>
        <dbReference type="EMBL" id="AIG78242.1"/>
    </source>
</evidence>
<evidence type="ECO:0000256" key="5">
    <source>
        <dbReference type="SAM" id="MobiDB-lite"/>
    </source>
</evidence>
<proteinExistence type="predicted"/>
<protein>
    <submittedName>
        <fullName evidence="6">Uncharacterized protein</fullName>
    </submittedName>
</protein>
<dbReference type="AlphaFoldDB" id="A0A075UVS6"/>
<evidence type="ECO:0000256" key="2">
    <source>
        <dbReference type="ARBA" id="ARBA00022692"/>
    </source>
</evidence>
<accession>A0A075UVS6</accession>
<keyword evidence="7" id="KW-1185">Reference proteome</keyword>
<organism evidence="6 7">
    <name type="scientific">Amycolatopsis japonica</name>
    <dbReference type="NCBI Taxonomy" id="208439"/>
    <lineage>
        <taxon>Bacteria</taxon>
        <taxon>Bacillati</taxon>
        <taxon>Actinomycetota</taxon>
        <taxon>Actinomycetes</taxon>
        <taxon>Pseudonocardiales</taxon>
        <taxon>Pseudonocardiaceae</taxon>
        <taxon>Amycolatopsis</taxon>
        <taxon>Amycolatopsis japonica group</taxon>
    </lineage>
</organism>
<evidence type="ECO:0000256" key="4">
    <source>
        <dbReference type="ARBA" id="ARBA00023136"/>
    </source>
</evidence>
<comment type="subcellular location">
    <subcellularLocation>
        <location evidence="1">Membrane</location>
        <topology evidence="1">Single-pass membrane protein</topology>
    </subcellularLocation>
</comment>
<evidence type="ECO:0000256" key="1">
    <source>
        <dbReference type="ARBA" id="ARBA00004167"/>
    </source>
</evidence>
<dbReference type="GO" id="GO:0016020">
    <property type="term" value="C:membrane"/>
    <property type="evidence" value="ECO:0007669"/>
    <property type="project" value="UniProtKB-SubCell"/>
</dbReference>
<dbReference type="STRING" id="208439.AJAP_26975"/>
<keyword evidence="4" id="KW-0472">Membrane</keyword>
<keyword evidence="3" id="KW-1133">Transmembrane helix</keyword>
<dbReference type="PANTHER" id="PTHR30168:SF0">
    <property type="entry name" value="INNER MEMBRANE PROTEIN"/>
    <property type="match status" value="1"/>
</dbReference>
<dbReference type="RefSeq" id="WP_038516282.1">
    <property type="nucleotide sequence ID" value="NZ_CP008953.1"/>
</dbReference>
<dbReference type="Pfam" id="PF04228">
    <property type="entry name" value="Zn_peptidase"/>
    <property type="match status" value="1"/>
</dbReference>
<keyword evidence="2" id="KW-0812">Transmembrane</keyword>
<gene>
    <name evidence="6" type="ORF">AJAP_26975</name>
</gene>